<evidence type="ECO:0000256" key="3">
    <source>
        <dbReference type="ARBA" id="ARBA00022801"/>
    </source>
</evidence>
<dbReference type="GO" id="GO:0005524">
    <property type="term" value="F:ATP binding"/>
    <property type="evidence" value="ECO:0007669"/>
    <property type="project" value="UniProtKB-KW"/>
</dbReference>
<proteinExistence type="predicted"/>
<sequence length="248" mass="30028">MVKVLDIRKLEYFYYSQNSINTFIKCLFKFRLKYLENLSWKREGSVEENYYENIKQGLDFHLICERYFAGIPLGKLNDDDLVKKVNSLKDTFKIDKKNDYLVEYEVKMTKGAMRLQAKYDLIIVTPDKKIQIWDWKTENRKLSIEEMKKRIQTLVYMYVLSENVENMFGFECKKEDITMNFWQPQYENSIITIEYSKEAHIQNEKYLSKIIKNINSYDFYSANAKLYSSHCKFCEFNYLCNNQKIYEQ</sequence>
<keyword evidence="2" id="KW-0227">DNA damage</keyword>
<evidence type="ECO:0000256" key="2">
    <source>
        <dbReference type="ARBA" id="ARBA00022763"/>
    </source>
</evidence>
<keyword evidence="5" id="KW-0067">ATP-binding</keyword>
<organism evidence="9 10">
    <name type="scientific">Clostridium ljungdahlii</name>
    <dbReference type="NCBI Taxonomy" id="1538"/>
    <lineage>
        <taxon>Bacteria</taxon>
        <taxon>Bacillati</taxon>
        <taxon>Bacillota</taxon>
        <taxon>Clostridia</taxon>
        <taxon>Eubacteriales</taxon>
        <taxon>Clostridiaceae</taxon>
        <taxon>Clostridium</taxon>
    </lineage>
</organism>
<dbReference type="EMBL" id="LITT01000026">
    <property type="protein sequence ID" value="OAA86280.1"/>
    <property type="molecule type" value="Genomic_DNA"/>
</dbReference>
<evidence type="ECO:0000256" key="6">
    <source>
        <dbReference type="ARBA" id="ARBA00023125"/>
    </source>
</evidence>
<dbReference type="OrthoDB" id="306181at2"/>
<dbReference type="PATRIC" id="fig|1538.10.peg.2841"/>
<keyword evidence="6" id="KW-0238">DNA-binding</keyword>
<protein>
    <submittedName>
        <fullName evidence="9">PD-(D/E)XK nuclease superfamily protein</fullName>
    </submittedName>
</protein>
<feature type="domain" description="PD-(D/E)XK endonuclease-like" evidence="8">
    <location>
        <begin position="100"/>
        <end position="241"/>
    </location>
</feature>
<keyword evidence="4" id="KW-0347">Helicase</keyword>
<reference evidence="9 10" key="1">
    <citation type="journal article" date="2015" name="Biotechnol. Bioeng.">
        <title>Genome sequence and phenotypic characterization of Caulobacter segnis.</title>
        <authorList>
            <person name="Patel S."/>
            <person name="Fletcher B."/>
            <person name="Scott D.C."/>
            <person name="Ely B."/>
        </authorList>
    </citation>
    <scope>NUCLEOTIDE SEQUENCE [LARGE SCALE GENOMIC DNA]</scope>
    <source>
        <strain evidence="9 10">ERI-2</strain>
    </source>
</reference>
<dbReference type="GO" id="GO:0004386">
    <property type="term" value="F:helicase activity"/>
    <property type="evidence" value="ECO:0007669"/>
    <property type="project" value="UniProtKB-KW"/>
</dbReference>
<evidence type="ECO:0000313" key="9">
    <source>
        <dbReference type="EMBL" id="OAA86280.1"/>
    </source>
</evidence>
<evidence type="ECO:0000313" key="10">
    <source>
        <dbReference type="Proteomes" id="UP000077407"/>
    </source>
</evidence>
<dbReference type="AlphaFoldDB" id="A0A170NFZ9"/>
<dbReference type="Proteomes" id="UP000077407">
    <property type="component" value="Unassembled WGS sequence"/>
</dbReference>
<keyword evidence="7" id="KW-0234">DNA repair</keyword>
<gene>
    <name evidence="9" type="ORF">WY13_02465</name>
</gene>
<keyword evidence="3" id="KW-0378">Hydrolase</keyword>
<dbReference type="GO" id="GO:0006281">
    <property type="term" value="P:DNA repair"/>
    <property type="evidence" value="ECO:0007669"/>
    <property type="project" value="UniProtKB-KW"/>
</dbReference>
<accession>A0A170NFZ9</accession>
<evidence type="ECO:0000256" key="4">
    <source>
        <dbReference type="ARBA" id="ARBA00022806"/>
    </source>
</evidence>
<evidence type="ECO:0000259" key="8">
    <source>
        <dbReference type="Pfam" id="PF12705"/>
    </source>
</evidence>
<dbReference type="Pfam" id="PF12705">
    <property type="entry name" value="PDDEXK_1"/>
    <property type="match status" value="2"/>
</dbReference>
<keyword evidence="1" id="KW-0547">Nucleotide-binding</keyword>
<evidence type="ECO:0000256" key="7">
    <source>
        <dbReference type="ARBA" id="ARBA00023204"/>
    </source>
</evidence>
<dbReference type="InterPro" id="IPR038726">
    <property type="entry name" value="PDDEXK_AddAB-type"/>
</dbReference>
<dbReference type="GO" id="GO:0016787">
    <property type="term" value="F:hydrolase activity"/>
    <property type="evidence" value="ECO:0007669"/>
    <property type="project" value="UniProtKB-KW"/>
</dbReference>
<feature type="domain" description="PD-(D/E)XK endonuclease-like" evidence="8">
    <location>
        <begin position="16"/>
        <end position="82"/>
    </location>
</feature>
<evidence type="ECO:0000256" key="5">
    <source>
        <dbReference type="ARBA" id="ARBA00022840"/>
    </source>
</evidence>
<dbReference type="InterPro" id="IPR011604">
    <property type="entry name" value="PDDEXK-like_dom_sf"/>
</dbReference>
<dbReference type="GO" id="GO:0003677">
    <property type="term" value="F:DNA binding"/>
    <property type="evidence" value="ECO:0007669"/>
    <property type="project" value="UniProtKB-KW"/>
</dbReference>
<evidence type="ECO:0000256" key="1">
    <source>
        <dbReference type="ARBA" id="ARBA00022741"/>
    </source>
</evidence>
<dbReference type="Gene3D" id="3.90.320.10">
    <property type="match status" value="1"/>
</dbReference>
<name>A0A170NFZ9_9CLOT</name>
<comment type="caution">
    <text evidence="9">The sequence shown here is derived from an EMBL/GenBank/DDBJ whole genome shotgun (WGS) entry which is preliminary data.</text>
</comment>